<gene>
    <name evidence="1" type="ORF">SAMN04489712_114147</name>
</gene>
<proteinExistence type="predicted"/>
<dbReference type="OrthoDB" id="3698941at2"/>
<keyword evidence="2" id="KW-1185">Reference proteome</keyword>
<dbReference type="AlphaFoldDB" id="A0A1H6D9F2"/>
<dbReference type="EMBL" id="FNVO01000014">
    <property type="protein sequence ID" value="SEG81802.1"/>
    <property type="molecule type" value="Genomic_DNA"/>
</dbReference>
<reference evidence="2" key="1">
    <citation type="submission" date="2016-10" db="EMBL/GenBank/DDBJ databases">
        <authorList>
            <person name="Varghese N."/>
            <person name="Submissions S."/>
        </authorList>
    </citation>
    <scope>NUCLEOTIDE SEQUENCE [LARGE SCALE GENOMIC DNA]</scope>
    <source>
        <strain evidence="2">DSM 43163</strain>
    </source>
</reference>
<evidence type="ECO:0000313" key="2">
    <source>
        <dbReference type="Proteomes" id="UP000236723"/>
    </source>
</evidence>
<name>A0A1H6D9F2_9ACTN</name>
<organism evidence="1 2">
    <name type="scientific">Thermomonospora echinospora</name>
    <dbReference type="NCBI Taxonomy" id="1992"/>
    <lineage>
        <taxon>Bacteria</taxon>
        <taxon>Bacillati</taxon>
        <taxon>Actinomycetota</taxon>
        <taxon>Actinomycetes</taxon>
        <taxon>Streptosporangiales</taxon>
        <taxon>Thermomonosporaceae</taxon>
        <taxon>Thermomonospora</taxon>
    </lineage>
</organism>
<dbReference type="Proteomes" id="UP000236723">
    <property type="component" value="Unassembled WGS sequence"/>
</dbReference>
<accession>A0A1H6D9F2</accession>
<sequence length="181" mass="19748">MRAELLAHLREEKVEQPAADRIRRIVGKAISQAEKAQTALIASRVPAEAVARMLALIAQSADPGTEEDQAGTEDGALFDAEEVTGVDLFAKIREEPGNVSVKTIEKEVFKLRSISAIGLPDGLFADVAPKVLQGWRARVSAEAPSHLRVHPHDIKARAGSGMKDWRPPYSITCRTDRCRCT</sequence>
<protein>
    <submittedName>
        <fullName evidence="1">Uncharacterized protein</fullName>
    </submittedName>
</protein>
<evidence type="ECO:0000313" key="1">
    <source>
        <dbReference type="EMBL" id="SEG81802.1"/>
    </source>
</evidence>
<dbReference type="RefSeq" id="WP_103941512.1">
    <property type="nucleotide sequence ID" value="NZ_FNVO01000014.1"/>
</dbReference>